<dbReference type="EMBL" id="JH930477">
    <property type="protein sequence ID" value="EKM51017.1"/>
    <property type="molecule type" value="Genomic_DNA"/>
</dbReference>
<dbReference type="AlphaFoldDB" id="K5WL58"/>
<dbReference type="PANTHER" id="PTHR14187">
    <property type="entry name" value="ALPHA KINASE/ELONGATION FACTOR 2 KINASE"/>
    <property type="match status" value="1"/>
</dbReference>
<dbReference type="InParanoid" id="K5WL58"/>
<dbReference type="STRING" id="650164.K5WL58"/>
<name>K5WL58_PHACS</name>
<evidence type="ECO:0000313" key="1">
    <source>
        <dbReference type="EMBL" id="EKM51017.1"/>
    </source>
</evidence>
<dbReference type="RefSeq" id="XP_007399984.1">
    <property type="nucleotide sequence ID" value="XM_007399922.1"/>
</dbReference>
<dbReference type="OrthoDB" id="2963168at2759"/>
<dbReference type="PANTHER" id="PTHR14187:SF5">
    <property type="entry name" value="HEAT SHOCK 70 KDA PROTEIN 12A"/>
    <property type="match status" value="1"/>
</dbReference>
<evidence type="ECO:0000313" key="2">
    <source>
        <dbReference type="Proteomes" id="UP000008370"/>
    </source>
</evidence>
<dbReference type="Gene3D" id="3.30.420.40">
    <property type="match status" value="1"/>
</dbReference>
<dbReference type="SUPFAM" id="SSF53067">
    <property type="entry name" value="Actin-like ATPase domain"/>
    <property type="match status" value="2"/>
</dbReference>
<proteinExistence type="predicted"/>
<dbReference type="HOGENOM" id="CLU_009958_4_2_1"/>
<dbReference type="GeneID" id="18919714"/>
<reference evidence="1 2" key="1">
    <citation type="journal article" date="2012" name="BMC Genomics">
        <title>Comparative genomics of the white-rot fungi, Phanerochaete carnosa and P. chrysosporium, to elucidate the genetic basis of the distinct wood types they colonize.</title>
        <authorList>
            <person name="Suzuki H."/>
            <person name="MacDonald J."/>
            <person name="Syed K."/>
            <person name="Salamov A."/>
            <person name="Hori C."/>
            <person name="Aerts A."/>
            <person name="Henrissat B."/>
            <person name="Wiebenga A."/>
            <person name="vanKuyk P.A."/>
            <person name="Barry K."/>
            <person name="Lindquist E."/>
            <person name="LaButti K."/>
            <person name="Lapidus A."/>
            <person name="Lucas S."/>
            <person name="Coutinho P."/>
            <person name="Gong Y."/>
            <person name="Samejima M."/>
            <person name="Mahadevan R."/>
            <person name="Abou-Zaid M."/>
            <person name="de Vries R.P."/>
            <person name="Igarashi K."/>
            <person name="Yadav J.S."/>
            <person name="Grigoriev I.V."/>
            <person name="Master E.R."/>
        </authorList>
    </citation>
    <scope>NUCLEOTIDE SEQUENCE [LARGE SCALE GENOMIC DNA]</scope>
    <source>
        <strain evidence="1 2">HHB-10118-sp</strain>
    </source>
</reference>
<sequence length="596" mass="65619">MTSLKPFSGPLRKLVLAFDVGTTYSGIGYAILDPGEAPKIQCVTRFPGQENGDFKIPSVLWYTQEGKVRAAGVEARDPGMTLIAEDEDLIFVDWFKLHLRPGAMQSEGLHAADIKPLPLGKTVIEVFGDFLAYLFNCAKRHPNGWEGSQQGKMQQAAVYAGLIPDTSAGHARLHFVTEGEASLLYCMDNGLASDAIRADSTVMIIDAGGGTVDLSTYKFATINPVSAEEIAPPDCTLGIISTAIQTDAPRLGILHGSTRVNMLASEFLKARHLTLHLAKLCNSKYGNEEDLKTMLESFERSTKPTFKDPSDRSFIKFGSMRDRDPDVGIRGGQLTLEGAEIANFFEPSITAIANAVRVQRSAATEVVKTGFLVGGFAASPWLYARLKAVSRDLGMDLSRPDSHANKAVAEGAVSFFLTHSIAARMSRLTYGTKCVTRYDPNDIEHIRRHHRIFTRPSGNQIVPDVFRALLTKGTRLTEDAEFRCSLFREATESFHLDNISAIITVYRGKDKCPRWVDTEPGASVAQRALPCHISSPATEFFSQICTVYADTSRVLKKKRNGPKGAYYTQDYDVVILCGATELQAQIRWFENGMERR</sequence>
<dbReference type="Proteomes" id="UP000008370">
    <property type="component" value="Unassembled WGS sequence"/>
</dbReference>
<accession>K5WL58</accession>
<dbReference type="CDD" id="cd10170">
    <property type="entry name" value="ASKHA_NBD_HSP70"/>
    <property type="match status" value="1"/>
</dbReference>
<gene>
    <name evidence="1" type="ORF">PHACADRAFT_32060</name>
</gene>
<protein>
    <submittedName>
        <fullName evidence="1">Uncharacterized protein</fullName>
    </submittedName>
</protein>
<dbReference type="InterPro" id="IPR043129">
    <property type="entry name" value="ATPase_NBD"/>
</dbReference>
<organism evidence="1 2">
    <name type="scientific">Phanerochaete carnosa (strain HHB-10118-sp)</name>
    <name type="common">White-rot fungus</name>
    <name type="synonym">Peniophora carnosa</name>
    <dbReference type="NCBI Taxonomy" id="650164"/>
    <lineage>
        <taxon>Eukaryota</taxon>
        <taxon>Fungi</taxon>
        <taxon>Dikarya</taxon>
        <taxon>Basidiomycota</taxon>
        <taxon>Agaricomycotina</taxon>
        <taxon>Agaricomycetes</taxon>
        <taxon>Polyporales</taxon>
        <taxon>Phanerochaetaceae</taxon>
        <taxon>Phanerochaete</taxon>
    </lineage>
</organism>
<keyword evidence="2" id="KW-1185">Reference proteome</keyword>
<dbReference type="KEGG" id="pco:PHACADRAFT_32060"/>